<evidence type="ECO:0000313" key="2">
    <source>
        <dbReference type="EMBL" id="ERL84830.1"/>
    </source>
</evidence>
<feature type="transmembrane region" description="Helical" evidence="1">
    <location>
        <begin position="61"/>
        <end position="80"/>
    </location>
</feature>
<protein>
    <submittedName>
        <fullName evidence="2">Uncharacterized protein</fullName>
    </submittedName>
</protein>
<dbReference type="Proteomes" id="UP000030742">
    <property type="component" value="Unassembled WGS sequence"/>
</dbReference>
<dbReference type="AlphaFoldDB" id="U4U4F8"/>
<evidence type="ECO:0000313" key="3">
    <source>
        <dbReference type="Proteomes" id="UP000030742"/>
    </source>
</evidence>
<dbReference type="EMBL" id="KB631626">
    <property type="protein sequence ID" value="ERL84830.1"/>
    <property type="molecule type" value="Genomic_DNA"/>
</dbReference>
<gene>
    <name evidence="2" type="ORF">D910_02254</name>
</gene>
<keyword evidence="1" id="KW-0472">Membrane</keyword>
<reference evidence="2 3" key="1">
    <citation type="journal article" date="2013" name="Genome Biol.">
        <title>Draft genome of the mountain pine beetle, Dendroctonus ponderosae Hopkins, a major forest pest.</title>
        <authorList>
            <person name="Keeling C.I."/>
            <person name="Yuen M.M."/>
            <person name="Liao N.Y."/>
            <person name="Docking T.R."/>
            <person name="Chan S.K."/>
            <person name="Taylor G.A."/>
            <person name="Palmquist D.L."/>
            <person name="Jackman S.D."/>
            <person name="Nguyen A."/>
            <person name="Li M."/>
            <person name="Henderson H."/>
            <person name="Janes J.K."/>
            <person name="Zhao Y."/>
            <person name="Pandoh P."/>
            <person name="Moore R."/>
            <person name="Sperling F.A."/>
            <person name="Huber D.P."/>
            <person name="Birol I."/>
            <person name="Jones S.J."/>
            <person name="Bohlmann J."/>
        </authorList>
    </citation>
    <scope>NUCLEOTIDE SEQUENCE</scope>
</reference>
<keyword evidence="1" id="KW-0812">Transmembrane</keyword>
<sequence>MEVDNVSFEQFVKLLNTQSIKIMVSSRKYFIQYLHRLVQTKKFAITPTMNILPHIMKDENLWGAASIFFLIVNLLFWIYLHNC</sequence>
<name>U4U4F8_DENPD</name>
<accession>U4U4F8</accession>
<evidence type="ECO:0000256" key="1">
    <source>
        <dbReference type="SAM" id="Phobius"/>
    </source>
</evidence>
<organism evidence="2 3">
    <name type="scientific">Dendroctonus ponderosae</name>
    <name type="common">Mountain pine beetle</name>
    <dbReference type="NCBI Taxonomy" id="77166"/>
    <lineage>
        <taxon>Eukaryota</taxon>
        <taxon>Metazoa</taxon>
        <taxon>Ecdysozoa</taxon>
        <taxon>Arthropoda</taxon>
        <taxon>Hexapoda</taxon>
        <taxon>Insecta</taxon>
        <taxon>Pterygota</taxon>
        <taxon>Neoptera</taxon>
        <taxon>Endopterygota</taxon>
        <taxon>Coleoptera</taxon>
        <taxon>Polyphaga</taxon>
        <taxon>Cucujiformia</taxon>
        <taxon>Curculionidae</taxon>
        <taxon>Scolytinae</taxon>
        <taxon>Dendroctonus</taxon>
    </lineage>
</organism>
<proteinExistence type="predicted"/>
<keyword evidence="1" id="KW-1133">Transmembrane helix</keyword>